<dbReference type="EMBL" id="WMEY01000001">
    <property type="protein sequence ID" value="MYL62295.1"/>
    <property type="molecule type" value="Genomic_DNA"/>
</dbReference>
<sequence length="91" mass="10830">MEIKEIMNQVADFFNQHVAPLHKITSVEMNDQEDQEGWKVIAEVIEEKEYMKKYAKDEMLGTYEVLLNNEKEVISFTRRDVRYRSAIGQEM</sequence>
<protein>
    <submittedName>
        <fullName evidence="1">Gas vesicle protein GvpR</fullName>
    </submittedName>
</protein>
<name>A0A845EVV9_9BACL</name>
<dbReference type="AlphaFoldDB" id="A0A845EVV9"/>
<dbReference type="Proteomes" id="UP000447833">
    <property type="component" value="Unassembled WGS sequence"/>
</dbReference>
<evidence type="ECO:0000313" key="2">
    <source>
        <dbReference type="Proteomes" id="UP000447833"/>
    </source>
</evidence>
<reference evidence="1 2" key="1">
    <citation type="submission" date="2019-11" db="EMBL/GenBank/DDBJ databases">
        <title>Genome sequences of 17 halophilic strains isolated from different environments.</title>
        <authorList>
            <person name="Furrow R.E."/>
        </authorList>
    </citation>
    <scope>NUCLEOTIDE SEQUENCE [LARGE SCALE GENOMIC DNA]</scope>
    <source>
        <strain evidence="1 2">22506_14_FS</strain>
    </source>
</reference>
<comment type="caution">
    <text evidence="1">The sequence shown here is derived from an EMBL/GenBank/DDBJ whole genome shotgun (WGS) entry which is preliminary data.</text>
</comment>
<organism evidence="1 2">
    <name type="scientific">Guptibacillus hwajinpoensis</name>
    <dbReference type="NCBI Taxonomy" id="208199"/>
    <lineage>
        <taxon>Bacteria</taxon>
        <taxon>Bacillati</taxon>
        <taxon>Bacillota</taxon>
        <taxon>Bacilli</taxon>
        <taxon>Bacillales</taxon>
        <taxon>Guptibacillaceae</taxon>
        <taxon>Guptibacillus</taxon>
    </lineage>
</organism>
<dbReference type="InterPro" id="IPR008634">
    <property type="entry name" value="Gas-vesicle_GvpO"/>
</dbReference>
<accession>A0A845EVV9</accession>
<gene>
    <name evidence="1" type="ORF">GLW07_02880</name>
</gene>
<proteinExistence type="predicted"/>
<dbReference type="GO" id="GO:0031412">
    <property type="term" value="P:gas vesicle organization"/>
    <property type="evidence" value="ECO:0007669"/>
    <property type="project" value="InterPro"/>
</dbReference>
<dbReference type="RefSeq" id="WP_160918157.1">
    <property type="nucleotide sequence ID" value="NZ_WMEY01000001.1"/>
</dbReference>
<evidence type="ECO:0000313" key="1">
    <source>
        <dbReference type="EMBL" id="MYL62295.1"/>
    </source>
</evidence>
<dbReference type="Pfam" id="PF05800">
    <property type="entry name" value="GvpO"/>
    <property type="match status" value="1"/>
</dbReference>